<keyword evidence="1" id="KW-0472">Membrane</keyword>
<keyword evidence="2" id="KW-1185">Reference proteome</keyword>
<evidence type="ECO:0000313" key="2">
    <source>
        <dbReference type="Proteomes" id="UP000095283"/>
    </source>
</evidence>
<name>A0A1I7X659_HETBA</name>
<evidence type="ECO:0000313" key="3">
    <source>
        <dbReference type="WBParaSite" id="Hba_12881"/>
    </source>
</evidence>
<dbReference type="InterPro" id="IPR019421">
    <property type="entry name" value="7TM_GPCR_serpentine_rcpt_Srd"/>
</dbReference>
<keyword evidence="1" id="KW-0812">Transmembrane</keyword>
<evidence type="ECO:0000256" key="1">
    <source>
        <dbReference type="SAM" id="Phobius"/>
    </source>
</evidence>
<dbReference type="AlphaFoldDB" id="A0A1I7X659"/>
<proteinExistence type="predicted"/>
<feature type="transmembrane region" description="Helical" evidence="1">
    <location>
        <begin position="21"/>
        <end position="42"/>
    </location>
</feature>
<dbReference type="Proteomes" id="UP000095283">
    <property type="component" value="Unplaced"/>
</dbReference>
<dbReference type="WBParaSite" id="Hba_12881">
    <property type="protein sequence ID" value="Hba_12881"/>
    <property type="gene ID" value="Hba_12881"/>
</dbReference>
<organism evidence="2 3">
    <name type="scientific">Heterorhabditis bacteriophora</name>
    <name type="common">Entomopathogenic nematode worm</name>
    <dbReference type="NCBI Taxonomy" id="37862"/>
    <lineage>
        <taxon>Eukaryota</taxon>
        <taxon>Metazoa</taxon>
        <taxon>Ecdysozoa</taxon>
        <taxon>Nematoda</taxon>
        <taxon>Chromadorea</taxon>
        <taxon>Rhabditida</taxon>
        <taxon>Rhabditina</taxon>
        <taxon>Rhabditomorpha</taxon>
        <taxon>Strongyloidea</taxon>
        <taxon>Heterorhabditidae</taxon>
        <taxon>Heterorhabditis</taxon>
    </lineage>
</organism>
<accession>A0A1I7X659</accession>
<reference evidence="3" key="1">
    <citation type="submission" date="2016-11" db="UniProtKB">
        <authorList>
            <consortium name="WormBaseParasite"/>
        </authorList>
    </citation>
    <scope>IDENTIFICATION</scope>
</reference>
<feature type="transmembrane region" description="Helical" evidence="1">
    <location>
        <begin position="48"/>
        <end position="64"/>
    </location>
</feature>
<sequence length="96" mass="11403">MSKQDSNMRERTMNGHKRLTQALVIQAALPIFFIFPPITIYGLYHLEFINFTIIEYLVYTLFSLQSNRYHVLRKTLQSFYTQIALYITRHSQQVNG</sequence>
<keyword evidence="1" id="KW-1133">Transmembrane helix</keyword>
<dbReference type="Pfam" id="PF10317">
    <property type="entry name" value="7TM_GPCR_Srd"/>
    <property type="match status" value="1"/>
</dbReference>
<protein>
    <submittedName>
        <fullName evidence="3">G_PROTEIN_RECEP_F1_2 domain-containing protein</fullName>
    </submittedName>
</protein>